<name>A0AAD7WQG9_9TELE</name>
<dbReference type="InterPro" id="IPR051632">
    <property type="entry name" value="Rho_GEF"/>
</dbReference>
<evidence type="ECO:0000313" key="3">
    <source>
        <dbReference type="Proteomes" id="UP001221898"/>
    </source>
</evidence>
<feature type="region of interest" description="Disordered" evidence="1">
    <location>
        <begin position="308"/>
        <end position="327"/>
    </location>
</feature>
<proteinExistence type="predicted"/>
<keyword evidence="3" id="KW-1185">Reference proteome</keyword>
<comment type="caution">
    <text evidence="2">The sequence shown here is derived from an EMBL/GenBank/DDBJ whole genome shotgun (WGS) entry which is preliminary data.</text>
</comment>
<dbReference type="Proteomes" id="UP001221898">
    <property type="component" value="Unassembled WGS sequence"/>
</dbReference>
<dbReference type="EMBL" id="JAINUG010000047">
    <property type="protein sequence ID" value="KAJ8405671.1"/>
    <property type="molecule type" value="Genomic_DNA"/>
</dbReference>
<gene>
    <name evidence="2" type="ORF">AAFF_G00316510</name>
</gene>
<evidence type="ECO:0000256" key="1">
    <source>
        <dbReference type="SAM" id="MobiDB-lite"/>
    </source>
</evidence>
<evidence type="ECO:0000313" key="2">
    <source>
        <dbReference type="EMBL" id="KAJ8405671.1"/>
    </source>
</evidence>
<dbReference type="GO" id="GO:0035023">
    <property type="term" value="P:regulation of Rho protein signal transduction"/>
    <property type="evidence" value="ECO:0007669"/>
    <property type="project" value="TreeGrafter"/>
</dbReference>
<dbReference type="AlphaFoldDB" id="A0AAD7WQG9"/>
<dbReference type="PANTHER" id="PTHR13944:SF22">
    <property type="entry name" value="RHO GUANINE NUCLEOTIDE EXCHANGE FACTOR 28"/>
    <property type="match status" value="1"/>
</dbReference>
<organism evidence="2 3">
    <name type="scientific">Aldrovandia affinis</name>
    <dbReference type="NCBI Taxonomy" id="143900"/>
    <lineage>
        <taxon>Eukaryota</taxon>
        <taxon>Metazoa</taxon>
        <taxon>Chordata</taxon>
        <taxon>Craniata</taxon>
        <taxon>Vertebrata</taxon>
        <taxon>Euteleostomi</taxon>
        <taxon>Actinopterygii</taxon>
        <taxon>Neopterygii</taxon>
        <taxon>Teleostei</taxon>
        <taxon>Notacanthiformes</taxon>
        <taxon>Halosauridae</taxon>
        <taxon>Aldrovandia</taxon>
    </lineage>
</organism>
<sequence>MQFNRIYHVSADAEGMKLSRREVPLYGQVKVNAVLQTPEPVPEDADVYIVLRGSTLDHITVAQRSSQGCTLGFVVPGHNLLETVSVTAYLYPEEGPISCLHKTTLEYIQDDAQELSEFLVTHCHCLSTSGSHDILSRFSLGDEATRRKMDKSIARAMANLDYPYTWNVLGSQPGEVLQPRESLLHLAVRLGFLHLSELLLCQPGGLMAVTMPNEEGDTPLKLAQQSRQCALMEMLTNPPNPLVTPLAGVSQVWADSSRLLRFCHESNALTLTVRQAPEQNQVADFLLLRKSLRDNNFLREIKALKRSGSKIESKQEDSEGSTDDKGLYKDHVLVDSVFEEQLILSLGEEEEPWPSDSG</sequence>
<dbReference type="PANTHER" id="PTHR13944">
    <property type="entry name" value="AGAP007712-PA"/>
    <property type="match status" value="1"/>
</dbReference>
<reference evidence="2" key="1">
    <citation type="journal article" date="2023" name="Science">
        <title>Genome structures resolve the early diversification of teleost fishes.</title>
        <authorList>
            <person name="Parey E."/>
            <person name="Louis A."/>
            <person name="Montfort J."/>
            <person name="Bouchez O."/>
            <person name="Roques C."/>
            <person name="Iampietro C."/>
            <person name="Lluch J."/>
            <person name="Castinel A."/>
            <person name="Donnadieu C."/>
            <person name="Desvignes T."/>
            <person name="Floi Bucao C."/>
            <person name="Jouanno E."/>
            <person name="Wen M."/>
            <person name="Mejri S."/>
            <person name="Dirks R."/>
            <person name="Jansen H."/>
            <person name="Henkel C."/>
            <person name="Chen W.J."/>
            <person name="Zahm M."/>
            <person name="Cabau C."/>
            <person name="Klopp C."/>
            <person name="Thompson A.W."/>
            <person name="Robinson-Rechavi M."/>
            <person name="Braasch I."/>
            <person name="Lecointre G."/>
            <person name="Bobe J."/>
            <person name="Postlethwait J.H."/>
            <person name="Berthelot C."/>
            <person name="Roest Crollius H."/>
            <person name="Guiguen Y."/>
        </authorList>
    </citation>
    <scope>NUCLEOTIDE SEQUENCE</scope>
    <source>
        <strain evidence="2">NC1722</strain>
    </source>
</reference>
<protein>
    <submittedName>
        <fullName evidence="2">Uncharacterized protein</fullName>
    </submittedName>
</protein>
<accession>A0AAD7WQG9</accession>